<evidence type="ECO:0000313" key="2">
    <source>
        <dbReference type="EnsemblMetazoa" id="ISCW021406-PA"/>
    </source>
</evidence>
<reference evidence="2" key="2">
    <citation type="submission" date="2020-05" db="UniProtKB">
        <authorList>
            <consortium name="EnsemblMetazoa"/>
        </authorList>
    </citation>
    <scope>IDENTIFICATION</scope>
    <source>
        <strain evidence="2">wikel</strain>
    </source>
</reference>
<dbReference type="EMBL" id="ABJB011108875">
    <property type="status" value="NOT_ANNOTATED_CDS"/>
    <property type="molecule type" value="Genomic_DNA"/>
</dbReference>
<proteinExistence type="predicted"/>
<evidence type="ECO:0000313" key="3">
    <source>
        <dbReference type="Proteomes" id="UP000001555"/>
    </source>
</evidence>
<keyword evidence="3" id="KW-1185">Reference proteome</keyword>
<dbReference type="EMBL" id="DS866317">
    <property type="protein sequence ID" value="EEC14366.1"/>
    <property type="molecule type" value="Genomic_DNA"/>
</dbReference>
<reference evidence="1 3" key="1">
    <citation type="submission" date="2008-03" db="EMBL/GenBank/DDBJ databases">
        <title>Annotation of Ixodes scapularis.</title>
        <authorList>
            <consortium name="Ixodes scapularis Genome Project Consortium"/>
            <person name="Caler E."/>
            <person name="Hannick L.I."/>
            <person name="Bidwell S."/>
            <person name="Joardar V."/>
            <person name="Thiagarajan M."/>
            <person name="Amedeo P."/>
            <person name="Galinsky K.J."/>
            <person name="Schobel S."/>
            <person name="Inman J."/>
            <person name="Hostetler J."/>
            <person name="Miller J."/>
            <person name="Hammond M."/>
            <person name="Megy K."/>
            <person name="Lawson D."/>
            <person name="Kodira C."/>
            <person name="Sutton G."/>
            <person name="Meyer J."/>
            <person name="Hill C.A."/>
            <person name="Birren B."/>
            <person name="Nene V."/>
            <person name="Collins F."/>
            <person name="Alarcon-Chaidez F."/>
            <person name="Wikel S."/>
            <person name="Strausberg R."/>
        </authorList>
    </citation>
    <scope>NUCLEOTIDE SEQUENCE [LARGE SCALE GENOMIC DNA]</scope>
    <source>
        <strain evidence="3">Wikel</strain>
        <strain evidence="1">Wikel colony</strain>
    </source>
</reference>
<accession>B7Q675</accession>
<dbReference type="Proteomes" id="UP000001555">
    <property type="component" value="Unassembled WGS sequence"/>
</dbReference>
<dbReference type="PaxDb" id="6945-B7Q675"/>
<gene>
    <name evidence="1" type="ORF">IscW_ISCW021406</name>
</gene>
<evidence type="ECO:0000313" key="1">
    <source>
        <dbReference type="EMBL" id="EEC14366.1"/>
    </source>
</evidence>
<dbReference type="HOGENOM" id="CLU_2624750_0_0_1"/>
<dbReference type="VEuPathDB" id="VectorBase:ISCW021406"/>
<dbReference type="AlphaFoldDB" id="B7Q675"/>
<dbReference type="VEuPathDB" id="VectorBase:ISCI021406"/>
<protein>
    <submittedName>
        <fullName evidence="1 2">Uncharacterized protein</fullName>
    </submittedName>
</protein>
<dbReference type="EnsemblMetazoa" id="ISCW021406-RA">
    <property type="protein sequence ID" value="ISCW021406-PA"/>
    <property type="gene ID" value="ISCW021406"/>
</dbReference>
<name>B7Q675_IXOSC</name>
<organism>
    <name type="scientific">Ixodes scapularis</name>
    <name type="common">Black-legged tick</name>
    <name type="synonym">Deer tick</name>
    <dbReference type="NCBI Taxonomy" id="6945"/>
    <lineage>
        <taxon>Eukaryota</taxon>
        <taxon>Metazoa</taxon>
        <taxon>Ecdysozoa</taxon>
        <taxon>Arthropoda</taxon>
        <taxon>Chelicerata</taxon>
        <taxon>Arachnida</taxon>
        <taxon>Acari</taxon>
        <taxon>Parasitiformes</taxon>
        <taxon>Ixodida</taxon>
        <taxon>Ixodoidea</taxon>
        <taxon>Ixodidae</taxon>
        <taxon>Ixodinae</taxon>
        <taxon>Ixodes</taxon>
    </lineage>
</organism>
<dbReference type="InParanoid" id="B7Q675"/>
<sequence length="78" mass="9179">MRNISWYRLIRPTGNNGNCNYALPPCSMYSLRRVVGAFPSWAKYHKSKYQLLIHLVVSSRQKKKEISIIFIYFPLSQV</sequence>